<dbReference type="InterPro" id="IPR051468">
    <property type="entry name" value="Fungal_SecMetab_SDRs"/>
</dbReference>
<keyword evidence="4" id="KW-1185">Reference proteome</keyword>
<dbReference type="AlphaFoldDB" id="A0A9P7YFX9"/>
<dbReference type="GO" id="GO:0005737">
    <property type="term" value="C:cytoplasm"/>
    <property type="evidence" value="ECO:0007669"/>
    <property type="project" value="TreeGrafter"/>
</dbReference>
<sequence>MASYLITGCSRGLGLAFCSLLASRPASEVGKIFATSRKESAALKELVDKNPSKIFSVHLDTLDDASIKAAAKTVEAKLNGGTLDILINNAGLCEPAANAAAMNNLEKHLSTNVVGVHLVTQAFLSLMQKGGLKKIVNITSTLGSIEMMPHYASTGLAGYNISKSALNALTVQYSLDLGKEGFTVIALSPGWLKTDLGGKDWADLTVEEGAQASLDKITGAGKEQNGQFMNIHIKGWEKPKGGGRNFYDGVNPSW</sequence>
<accession>A0A9P7YFX9</accession>
<dbReference type="Gene3D" id="3.40.50.720">
    <property type="entry name" value="NAD(P)-binding Rossmann-like Domain"/>
    <property type="match status" value="1"/>
</dbReference>
<name>A0A9P7YFX9_9HELO</name>
<dbReference type="PRINTS" id="PR00081">
    <property type="entry name" value="GDHRDH"/>
</dbReference>
<dbReference type="PANTHER" id="PTHR43544:SF36">
    <property type="entry name" value="CHAIN OXIDOREDUCTASE (CSGA), PUTATIVE (AFU_ORTHOLOGUE AFUA_4G00910)-RELATED"/>
    <property type="match status" value="1"/>
</dbReference>
<evidence type="ECO:0000313" key="3">
    <source>
        <dbReference type="EMBL" id="KAG9232278.1"/>
    </source>
</evidence>
<protein>
    <submittedName>
        <fullName evidence="3">Short chain dehydrogenase reductase</fullName>
    </submittedName>
</protein>
<evidence type="ECO:0000256" key="2">
    <source>
        <dbReference type="RuleBase" id="RU000363"/>
    </source>
</evidence>
<dbReference type="PRINTS" id="PR00080">
    <property type="entry name" value="SDRFAMILY"/>
</dbReference>
<gene>
    <name evidence="3" type="ORF">BJ875DRAFT_467340</name>
</gene>
<dbReference type="InterPro" id="IPR002347">
    <property type="entry name" value="SDR_fam"/>
</dbReference>
<dbReference type="InterPro" id="IPR036291">
    <property type="entry name" value="NAD(P)-bd_dom_sf"/>
</dbReference>
<dbReference type="Proteomes" id="UP000824998">
    <property type="component" value="Unassembled WGS sequence"/>
</dbReference>
<dbReference type="GO" id="GO:0016491">
    <property type="term" value="F:oxidoreductase activity"/>
    <property type="evidence" value="ECO:0007669"/>
    <property type="project" value="TreeGrafter"/>
</dbReference>
<dbReference type="PANTHER" id="PTHR43544">
    <property type="entry name" value="SHORT-CHAIN DEHYDROGENASE/REDUCTASE"/>
    <property type="match status" value="1"/>
</dbReference>
<comment type="similarity">
    <text evidence="1 2">Belongs to the short-chain dehydrogenases/reductases (SDR) family.</text>
</comment>
<dbReference type="EMBL" id="MU251557">
    <property type="protein sequence ID" value="KAG9232278.1"/>
    <property type="molecule type" value="Genomic_DNA"/>
</dbReference>
<evidence type="ECO:0000256" key="1">
    <source>
        <dbReference type="ARBA" id="ARBA00006484"/>
    </source>
</evidence>
<comment type="caution">
    <text evidence="3">The sequence shown here is derived from an EMBL/GenBank/DDBJ whole genome shotgun (WGS) entry which is preliminary data.</text>
</comment>
<dbReference type="Pfam" id="PF00106">
    <property type="entry name" value="adh_short"/>
    <property type="match status" value="1"/>
</dbReference>
<reference evidence="3" key="1">
    <citation type="journal article" date="2021" name="IMA Fungus">
        <title>Genomic characterization of three marine fungi, including Emericellopsis atlantica sp. nov. with signatures of a generalist lifestyle and marine biomass degradation.</title>
        <authorList>
            <person name="Hagestad O.C."/>
            <person name="Hou L."/>
            <person name="Andersen J.H."/>
            <person name="Hansen E.H."/>
            <person name="Altermark B."/>
            <person name="Li C."/>
            <person name="Kuhnert E."/>
            <person name="Cox R.J."/>
            <person name="Crous P.W."/>
            <person name="Spatafora J.W."/>
            <person name="Lail K."/>
            <person name="Amirebrahimi M."/>
            <person name="Lipzen A."/>
            <person name="Pangilinan J."/>
            <person name="Andreopoulos W."/>
            <person name="Hayes R.D."/>
            <person name="Ng V."/>
            <person name="Grigoriev I.V."/>
            <person name="Jackson S.A."/>
            <person name="Sutton T.D.S."/>
            <person name="Dobson A.D.W."/>
            <person name="Rama T."/>
        </authorList>
    </citation>
    <scope>NUCLEOTIDE SEQUENCE</scope>
    <source>
        <strain evidence="3">TRa018bII</strain>
    </source>
</reference>
<organism evidence="3 4">
    <name type="scientific">Amylocarpus encephaloides</name>
    <dbReference type="NCBI Taxonomy" id="45428"/>
    <lineage>
        <taxon>Eukaryota</taxon>
        <taxon>Fungi</taxon>
        <taxon>Dikarya</taxon>
        <taxon>Ascomycota</taxon>
        <taxon>Pezizomycotina</taxon>
        <taxon>Leotiomycetes</taxon>
        <taxon>Helotiales</taxon>
        <taxon>Helotiales incertae sedis</taxon>
        <taxon>Amylocarpus</taxon>
    </lineage>
</organism>
<evidence type="ECO:0000313" key="4">
    <source>
        <dbReference type="Proteomes" id="UP000824998"/>
    </source>
</evidence>
<dbReference type="SUPFAM" id="SSF51735">
    <property type="entry name" value="NAD(P)-binding Rossmann-fold domains"/>
    <property type="match status" value="1"/>
</dbReference>
<dbReference type="OrthoDB" id="5296at2759"/>
<dbReference type="CDD" id="cd05325">
    <property type="entry name" value="carb_red_sniffer_like_SDR_c"/>
    <property type="match status" value="1"/>
</dbReference>
<proteinExistence type="inferred from homology"/>